<evidence type="ECO:0000313" key="2">
    <source>
        <dbReference type="Proteomes" id="UP001152798"/>
    </source>
</evidence>
<protein>
    <submittedName>
        <fullName evidence="1">Uncharacterized protein</fullName>
    </submittedName>
</protein>
<keyword evidence="2" id="KW-1185">Reference proteome</keyword>
<organism evidence="1 2">
    <name type="scientific">Nezara viridula</name>
    <name type="common">Southern green stink bug</name>
    <name type="synonym">Cimex viridulus</name>
    <dbReference type="NCBI Taxonomy" id="85310"/>
    <lineage>
        <taxon>Eukaryota</taxon>
        <taxon>Metazoa</taxon>
        <taxon>Ecdysozoa</taxon>
        <taxon>Arthropoda</taxon>
        <taxon>Hexapoda</taxon>
        <taxon>Insecta</taxon>
        <taxon>Pterygota</taxon>
        <taxon>Neoptera</taxon>
        <taxon>Paraneoptera</taxon>
        <taxon>Hemiptera</taxon>
        <taxon>Heteroptera</taxon>
        <taxon>Panheteroptera</taxon>
        <taxon>Pentatomomorpha</taxon>
        <taxon>Pentatomoidea</taxon>
        <taxon>Pentatomidae</taxon>
        <taxon>Pentatominae</taxon>
        <taxon>Nezara</taxon>
    </lineage>
</organism>
<dbReference type="Proteomes" id="UP001152798">
    <property type="component" value="Chromosome 3"/>
</dbReference>
<proteinExistence type="predicted"/>
<dbReference type="EMBL" id="OV725079">
    <property type="protein sequence ID" value="CAH1395321.1"/>
    <property type="molecule type" value="Genomic_DNA"/>
</dbReference>
<name>A0A9P0EBV7_NEZVI</name>
<sequence length="37" mass="4370">MILEDNISVLTFSLTSFSYFVHRLKILVSNRSSQLFY</sequence>
<gene>
    <name evidence="1" type="ORF">NEZAVI_LOCUS5620</name>
</gene>
<evidence type="ECO:0000313" key="1">
    <source>
        <dbReference type="EMBL" id="CAH1395321.1"/>
    </source>
</evidence>
<accession>A0A9P0EBV7</accession>
<reference evidence="1" key="1">
    <citation type="submission" date="2022-01" db="EMBL/GenBank/DDBJ databases">
        <authorList>
            <person name="King R."/>
        </authorList>
    </citation>
    <scope>NUCLEOTIDE SEQUENCE</scope>
</reference>
<dbReference type="AlphaFoldDB" id="A0A9P0EBV7"/>